<dbReference type="Proteomes" id="UP000240892">
    <property type="component" value="Unassembled WGS sequence"/>
</dbReference>
<sequence length="404" mass="44181">MDSPTPEKLQLVGAVEAYPDLMPGILFVTCPDKAKSCVSVSTCQRLHDETISRKADPEACARPCSRCATGVILWRGESSRLPPVNIEHCPRCGRTGRLVGKKNGSKATPWSVCCVSCWNRVAENKKGVGARGNPIMQPPLMAPWLIGHVEDGVPVWSVWIGDSQSEAIQRQLLRNPSTEFHNQRPGVTGFNASGHPVYLCEKHPSTPLNWDWDRDAPTVGTVRFYCPECEPKARLLPLAIPRSPMQFMTVQEAAEIYATVEDKADTAAICADCHRAPLRIARDRSGFVTASCPCCNASATSSGNNVSRKWIDPEPVQPRYFGVYRAAYNDFPLSGSGAAALQLASTLPLTLERVPQLLFNRLRACILAALGEWEYLDGLMIDTERGDGPELLALLAQLRAADLS</sequence>
<organism evidence="1 2">
    <name type="scientific">Kluyvera genomosp. 2</name>
    <dbReference type="NCBI Taxonomy" id="2774054"/>
    <lineage>
        <taxon>Bacteria</taxon>
        <taxon>Pseudomonadati</taxon>
        <taxon>Pseudomonadota</taxon>
        <taxon>Gammaproteobacteria</taxon>
        <taxon>Enterobacterales</taxon>
        <taxon>Enterobacteriaceae</taxon>
        <taxon>Kluyvera</taxon>
    </lineage>
</organism>
<evidence type="ECO:0000313" key="2">
    <source>
        <dbReference type="Proteomes" id="UP000240892"/>
    </source>
</evidence>
<comment type="caution">
    <text evidence="1">The sequence shown here is derived from an EMBL/GenBank/DDBJ whole genome shotgun (WGS) entry which is preliminary data.</text>
</comment>
<evidence type="ECO:0000313" key="1">
    <source>
        <dbReference type="EMBL" id="PSR44175.1"/>
    </source>
</evidence>
<accession>A0A2T2XV74</accession>
<reference evidence="1 2" key="1">
    <citation type="submission" date="2018-03" db="EMBL/GenBank/DDBJ databases">
        <title>First report of an OXA-48+CTX-M-M-producing Kluyvera ascorbata clone recovered from patients admitted in a University Hospital in Madrid, Spain.</title>
        <authorList>
            <person name="Hernandez-Garcia M."/>
            <person name="Leon-Sampedro R."/>
            <person name="Perez-Viso B."/>
            <person name="Morosini M.I."/>
            <person name="Lopez-Fresnena N."/>
            <person name="Coque T.M."/>
            <person name="Bonten M."/>
            <person name="Malhotra-Kumar S."/>
            <person name="Ruiz-Garbajosa P."/>
            <person name="Canton R."/>
        </authorList>
    </citation>
    <scope>NUCLEOTIDE SEQUENCE [LARGE SCALE GENOMIC DNA]</scope>
    <source>
        <strain evidence="1 2">KA2</strain>
    </source>
</reference>
<dbReference type="EMBL" id="PYHO01000043">
    <property type="protein sequence ID" value="PSR44175.1"/>
    <property type="molecule type" value="Genomic_DNA"/>
</dbReference>
<protein>
    <submittedName>
        <fullName evidence="1">Uncharacterized protein</fullName>
    </submittedName>
</protein>
<keyword evidence="2" id="KW-1185">Reference proteome</keyword>
<proteinExistence type="predicted"/>
<dbReference type="AlphaFoldDB" id="A0A2T2XV74"/>
<name>A0A2T2XV74_9ENTR</name>
<gene>
    <name evidence="1" type="ORF">C8256_24690</name>
</gene>